<keyword evidence="4" id="KW-1185">Reference proteome</keyword>
<gene>
    <name evidence="3" type="ORF">Desgi_0774</name>
</gene>
<dbReference type="GO" id="GO:0004175">
    <property type="term" value="F:endopeptidase activity"/>
    <property type="evidence" value="ECO:0007669"/>
    <property type="project" value="UniProtKB-ARBA"/>
</dbReference>
<keyword evidence="1" id="KW-1133">Transmembrane helix</keyword>
<dbReference type="HOGENOM" id="CLU_1254262_0_0_9"/>
<keyword evidence="3" id="KW-0378">Hydrolase</keyword>
<dbReference type="InterPro" id="IPR003675">
    <property type="entry name" value="Rce1/LyrA-like_dom"/>
</dbReference>
<keyword evidence="1" id="KW-0812">Transmembrane</keyword>
<feature type="transmembrane region" description="Helical" evidence="1">
    <location>
        <begin position="74"/>
        <end position="92"/>
    </location>
</feature>
<dbReference type="GO" id="GO:0080120">
    <property type="term" value="P:CAAX-box protein maturation"/>
    <property type="evidence" value="ECO:0007669"/>
    <property type="project" value="UniProtKB-ARBA"/>
</dbReference>
<evidence type="ECO:0000313" key="3">
    <source>
        <dbReference type="EMBL" id="AGL00327.1"/>
    </source>
</evidence>
<keyword evidence="1" id="KW-0472">Membrane</keyword>
<feature type="transmembrane region" description="Helical" evidence="1">
    <location>
        <begin position="115"/>
        <end position="136"/>
    </location>
</feature>
<evidence type="ECO:0000313" key="4">
    <source>
        <dbReference type="Proteomes" id="UP000013520"/>
    </source>
</evidence>
<proteinExistence type="predicted"/>
<evidence type="ECO:0000256" key="1">
    <source>
        <dbReference type="SAM" id="Phobius"/>
    </source>
</evidence>
<reference evidence="3 4" key="1">
    <citation type="submission" date="2012-01" db="EMBL/GenBank/DDBJ databases">
        <title>Complete sequence of Desulfotomaculum gibsoniae DSM 7213.</title>
        <authorList>
            <consortium name="US DOE Joint Genome Institute"/>
            <person name="Lucas S."/>
            <person name="Han J."/>
            <person name="Lapidus A."/>
            <person name="Cheng J.-F."/>
            <person name="Goodwin L."/>
            <person name="Pitluck S."/>
            <person name="Peters L."/>
            <person name="Ovchinnikova G."/>
            <person name="Teshima H."/>
            <person name="Detter J.C."/>
            <person name="Han C."/>
            <person name="Tapia R."/>
            <person name="Land M."/>
            <person name="Hauser L."/>
            <person name="Kyrpides N."/>
            <person name="Ivanova N."/>
            <person name="Pagani I."/>
            <person name="Parshina S."/>
            <person name="Plugge C."/>
            <person name="Muyzer G."/>
            <person name="Kuever J."/>
            <person name="Ivanova A."/>
            <person name="Nazina T."/>
            <person name="Klenk H.-P."/>
            <person name="Brambilla E."/>
            <person name="Spring S."/>
            <person name="Stams A.F."/>
            <person name="Woyke T."/>
        </authorList>
    </citation>
    <scope>NUCLEOTIDE SEQUENCE [LARGE SCALE GENOMIC DNA]</scope>
    <source>
        <strain evidence="3 4">DSM 7213</strain>
    </source>
</reference>
<keyword evidence="3" id="KW-0645">Protease</keyword>
<feature type="transmembrane region" description="Helical" evidence="1">
    <location>
        <begin position="182"/>
        <end position="201"/>
    </location>
</feature>
<dbReference type="RefSeq" id="WP_006520979.1">
    <property type="nucleotide sequence ID" value="NC_021184.1"/>
</dbReference>
<feature type="domain" description="CAAX prenyl protease 2/Lysostaphin resistance protein A-like" evidence="2">
    <location>
        <begin position="122"/>
        <end position="215"/>
    </location>
</feature>
<accession>R4KF84</accession>
<dbReference type="KEGG" id="dgi:Desgi_0774"/>
<dbReference type="Proteomes" id="UP000013520">
    <property type="component" value="Chromosome"/>
</dbReference>
<dbReference type="EMBL" id="CP003273">
    <property type="protein sequence ID" value="AGL00327.1"/>
    <property type="molecule type" value="Genomic_DNA"/>
</dbReference>
<sequence length="220" mass="23618">MKTIIASGDIKYVKSMACFFVMLGALALLLKGVQVKKPTFDLVIGQAGLLGVLLLISLGRLNELLEDCQKINKTAPVFILAGFLLSWAFQWYRETARQYGIAIAPGTSQVNVPDLGVITADTVIIVISIILLGPLLEEMLFRFIGLGLVRQLAKPGQAVFLIGAWVVATSTIFALLHGPEPAAFAIYFISGVVYSIVYLRYGVLASLLVHAAGNAGVLII</sequence>
<name>R4KF84_9FIRM</name>
<feature type="transmembrane region" description="Helical" evidence="1">
    <location>
        <begin position="12"/>
        <end position="30"/>
    </location>
</feature>
<feature type="transmembrane region" description="Helical" evidence="1">
    <location>
        <begin position="157"/>
        <end position="176"/>
    </location>
</feature>
<dbReference type="eggNOG" id="COG1266">
    <property type="taxonomic scope" value="Bacteria"/>
</dbReference>
<dbReference type="GO" id="GO:0006508">
    <property type="term" value="P:proteolysis"/>
    <property type="evidence" value="ECO:0007669"/>
    <property type="project" value="UniProtKB-KW"/>
</dbReference>
<protein>
    <submittedName>
        <fullName evidence="3">CAAX amino terminal protease family</fullName>
    </submittedName>
</protein>
<dbReference type="AlphaFoldDB" id="R4KF84"/>
<dbReference type="Pfam" id="PF02517">
    <property type="entry name" value="Rce1-like"/>
    <property type="match status" value="1"/>
</dbReference>
<feature type="transmembrane region" description="Helical" evidence="1">
    <location>
        <begin position="42"/>
        <end position="62"/>
    </location>
</feature>
<evidence type="ECO:0000259" key="2">
    <source>
        <dbReference type="Pfam" id="PF02517"/>
    </source>
</evidence>
<organism evidence="3 4">
    <name type="scientific">Desulfoscipio gibsoniae DSM 7213</name>
    <dbReference type="NCBI Taxonomy" id="767817"/>
    <lineage>
        <taxon>Bacteria</taxon>
        <taxon>Bacillati</taxon>
        <taxon>Bacillota</taxon>
        <taxon>Clostridia</taxon>
        <taxon>Eubacteriales</taxon>
        <taxon>Desulfallaceae</taxon>
        <taxon>Desulfoscipio</taxon>
    </lineage>
</organism>